<dbReference type="AlphaFoldDB" id="A0AA37DFI1"/>
<evidence type="ECO:0000256" key="4">
    <source>
        <dbReference type="ARBA" id="ARBA00023163"/>
    </source>
</evidence>
<dbReference type="Proteomes" id="UP000018466">
    <property type="component" value="Unassembled WGS sequence"/>
</dbReference>
<evidence type="ECO:0000313" key="6">
    <source>
        <dbReference type="EMBL" id="EHO15753.1"/>
    </source>
</evidence>
<evidence type="ECO:0000256" key="3">
    <source>
        <dbReference type="ARBA" id="ARBA00023125"/>
    </source>
</evidence>
<dbReference type="RefSeq" id="WP_009533496.1">
    <property type="nucleotide sequence ID" value="NZ_CAJPPX010000072.1"/>
</dbReference>
<dbReference type="PRINTS" id="PR00039">
    <property type="entry name" value="HTHLYSR"/>
</dbReference>
<dbReference type="GO" id="GO:0003677">
    <property type="term" value="F:DNA binding"/>
    <property type="evidence" value="ECO:0007669"/>
    <property type="project" value="UniProtKB-KW"/>
</dbReference>
<comment type="similarity">
    <text evidence="1">Belongs to the LysR transcriptional regulatory family.</text>
</comment>
<dbReference type="EMBL" id="AGEL01000014">
    <property type="protein sequence ID" value="EHO15753.1"/>
    <property type="molecule type" value="Genomic_DNA"/>
</dbReference>
<sequence>MDTKNLKYFVGVARYGSINQAAKAMYISQPQLSHIIKSIEEEVGFDLFQRTNQGVRLTRNGESFLSHCQVILDEMDSLDRFINQTHQQGSRLVVSMTRFSHTAVCFNEVVCRHQDQESLFLRLRETDAMDVVDDVASGYSEIGVLHFSVSESESMLRNFENKRLRFQSIARFKPYVFLSMNHELLRGKEVRELDIRDLLNYGFVRYIGQYENFFYHIATENGIVDLNDSAKIAYVNDRMEQIRLLARSNFYTIGIPKYPDEGMHYNVVNIPLRATNEHLRFGILTKESKRPTDIEDEFIAELKSRYGALSDEAEAAAQ</sequence>
<comment type="caution">
    <text evidence="6">The sequence shown here is derived from an EMBL/GenBank/DDBJ whole genome shotgun (WGS) entry which is preliminary data.</text>
</comment>
<dbReference type="InterPro" id="IPR036388">
    <property type="entry name" value="WH-like_DNA-bd_sf"/>
</dbReference>
<accession>A0AA37DFI1</accession>
<evidence type="ECO:0000313" key="7">
    <source>
        <dbReference type="Proteomes" id="UP000018466"/>
    </source>
</evidence>
<keyword evidence="7" id="KW-1185">Reference proteome</keyword>
<keyword evidence="2" id="KW-0805">Transcription regulation</keyword>
<dbReference type="PANTHER" id="PTHR30346:SF0">
    <property type="entry name" value="HCA OPERON TRANSCRIPTIONAL ACTIVATOR HCAR"/>
    <property type="match status" value="1"/>
</dbReference>
<reference evidence="6 7" key="1">
    <citation type="submission" date="2011-10" db="EMBL/GenBank/DDBJ databases">
        <title>The Genome Sequence of Lachnospiraceae bacterium ACC2.</title>
        <authorList>
            <consortium name="The Broad Institute Genome Sequencing Platform"/>
            <person name="Earl A."/>
            <person name="Ward D."/>
            <person name="Feldgarden M."/>
            <person name="Gevers D."/>
            <person name="Sizova M."/>
            <person name="Hazen A."/>
            <person name="Epstein S."/>
            <person name="Young S.K."/>
            <person name="Zeng Q."/>
            <person name="Gargeya S."/>
            <person name="Fitzgerald M."/>
            <person name="Haas B."/>
            <person name="Abouelleil A."/>
            <person name="Alvarado L."/>
            <person name="Arachchi H.M."/>
            <person name="Berlin A."/>
            <person name="Brown A."/>
            <person name="Chapman S.B."/>
            <person name="Chen Z."/>
            <person name="Dunbar C."/>
            <person name="Freedman E."/>
            <person name="Gearin G."/>
            <person name="Goldberg J."/>
            <person name="Griggs A."/>
            <person name="Gujja S."/>
            <person name="Heiman D."/>
            <person name="Howarth C."/>
            <person name="Larson L."/>
            <person name="Lui A."/>
            <person name="MacDonald P.J.P."/>
            <person name="Montmayeur A."/>
            <person name="Murphy C."/>
            <person name="Neiman D."/>
            <person name="Pearson M."/>
            <person name="Priest M."/>
            <person name="Roberts A."/>
            <person name="Saif S."/>
            <person name="Shea T."/>
            <person name="Shenoy N."/>
            <person name="Sisk P."/>
            <person name="Stolte C."/>
            <person name="Sykes S."/>
            <person name="Wortman J."/>
            <person name="Nusbaum C."/>
            <person name="Birren B."/>
        </authorList>
    </citation>
    <scope>NUCLEOTIDE SEQUENCE [LARGE SCALE GENOMIC DNA]</scope>
    <source>
        <strain evidence="6 7">ACC2</strain>
    </source>
</reference>
<dbReference type="InterPro" id="IPR036390">
    <property type="entry name" value="WH_DNA-bd_sf"/>
</dbReference>
<feature type="domain" description="HTH lysR-type" evidence="5">
    <location>
        <begin position="1"/>
        <end position="58"/>
    </location>
</feature>
<dbReference type="SUPFAM" id="SSF53850">
    <property type="entry name" value="Periplasmic binding protein-like II"/>
    <property type="match status" value="1"/>
</dbReference>
<dbReference type="InterPro" id="IPR000847">
    <property type="entry name" value="LysR_HTH_N"/>
</dbReference>
<dbReference type="SUPFAM" id="SSF46785">
    <property type="entry name" value="Winged helix' DNA-binding domain"/>
    <property type="match status" value="1"/>
</dbReference>
<dbReference type="PROSITE" id="PS50931">
    <property type="entry name" value="HTH_LYSR"/>
    <property type="match status" value="1"/>
</dbReference>
<dbReference type="Gene3D" id="1.10.10.10">
    <property type="entry name" value="Winged helix-like DNA-binding domain superfamily/Winged helix DNA-binding domain"/>
    <property type="match status" value="1"/>
</dbReference>
<name>A0AA37DFI1_9FIRM</name>
<dbReference type="Pfam" id="PF00126">
    <property type="entry name" value="HTH_1"/>
    <property type="match status" value="1"/>
</dbReference>
<dbReference type="GO" id="GO:0032993">
    <property type="term" value="C:protein-DNA complex"/>
    <property type="evidence" value="ECO:0007669"/>
    <property type="project" value="TreeGrafter"/>
</dbReference>
<evidence type="ECO:0000256" key="2">
    <source>
        <dbReference type="ARBA" id="ARBA00023015"/>
    </source>
</evidence>
<dbReference type="GO" id="GO:0003700">
    <property type="term" value="F:DNA-binding transcription factor activity"/>
    <property type="evidence" value="ECO:0007669"/>
    <property type="project" value="InterPro"/>
</dbReference>
<dbReference type="PANTHER" id="PTHR30346">
    <property type="entry name" value="TRANSCRIPTIONAL DUAL REGULATOR HCAR-RELATED"/>
    <property type="match status" value="1"/>
</dbReference>
<gene>
    <name evidence="6" type="ORF">HMPREF9623_01664</name>
</gene>
<keyword evidence="3" id="KW-0238">DNA-binding</keyword>
<organism evidence="6 7">
    <name type="scientific">Stomatobaculum longum</name>
    <dbReference type="NCBI Taxonomy" id="796942"/>
    <lineage>
        <taxon>Bacteria</taxon>
        <taxon>Bacillati</taxon>
        <taxon>Bacillota</taxon>
        <taxon>Clostridia</taxon>
        <taxon>Lachnospirales</taxon>
        <taxon>Lachnospiraceae</taxon>
        <taxon>Stomatobaculum</taxon>
    </lineage>
</organism>
<evidence type="ECO:0000256" key="1">
    <source>
        <dbReference type="ARBA" id="ARBA00009437"/>
    </source>
</evidence>
<proteinExistence type="inferred from homology"/>
<evidence type="ECO:0000259" key="5">
    <source>
        <dbReference type="PROSITE" id="PS50931"/>
    </source>
</evidence>
<keyword evidence="4" id="KW-0804">Transcription</keyword>
<dbReference type="GeneID" id="86941395"/>
<dbReference type="FunFam" id="1.10.10.10:FF:000001">
    <property type="entry name" value="LysR family transcriptional regulator"/>
    <property type="match status" value="1"/>
</dbReference>
<protein>
    <recommendedName>
        <fullName evidence="5">HTH lysR-type domain-containing protein</fullName>
    </recommendedName>
</protein>